<feature type="domain" description="C2" evidence="5">
    <location>
        <begin position="46"/>
        <end position="168"/>
    </location>
</feature>
<dbReference type="Proteomes" id="UP000694392">
    <property type="component" value="Unplaced"/>
</dbReference>
<keyword evidence="2" id="KW-0677">Repeat</keyword>
<dbReference type="AlphaFoldDB" id="A0A8D0L6L8"/>
<reference evidence="6" key="1">
    <citation type="submission" date="2025-08" db="UniProtKB">
        <authorList>
            <consortium name="Ensembl"/>
        </authorList>
    </citation>
    <scope>IDENTIFICATION</scope>
</reference>
<evidence type="ECO:0000256" key="4">
    <source>
        <dbReference type="SAM" id="MobiDB-lite"/>
    </source>
</evidence>
<evidence type="ECO:0000256" key="2">
    <source>
        <dbReference type="ARBA" id="ARBA00022737"/>
    </source>
</evidence>
<dbReference type="InterPro" id="IPR047022">
    <property type="entry name" value="Rabphilin_Doc2_C2A"/>
</dbReference>
<dbReference type="SMART" id="SM00239">
    <property type="entry name" value="C2"/>
    <property type="match status" value="1"/>
</dbReference>
<dbReference type="PRINTS" id="PR00399">
    <property type="entry name" value="SYNAPTOTAGMN"/>
</dbReference>
<evidence type="ECO:0000313" key="6">
    <source>
        <dbReference type="Ensembl" id="ENSSPUP00000012542.1"/>
    </source>
</evidence>
<evidence type="ECO:0000313" key="7">
    <source>
        <dbReference type="Proteomes" id="UP000694392"/>
    </source>
</evidence>
<dbReference type="InterPro" id="IPR001565">
    <property type="entry name" value="Synaptotagmin"/>
</dbReference>
<dbReference type="PROSITE" id="PS50004">
    <property type="entry name" value="C2"/>
    <property type="match status" value="1"/>
</dbReference>
<reference evidence="6" key="2">
    <citation type="submission" date="2025-09" db="UniProtKB">
        <authorList>
            <consortium name="Ensembl"/>
        </authorList>
    </citation>
    <scope>IDENTIFICATION</scope>
</reference>
<dbReference type="CDD" id="cd04035">
    <property type="entry name" value="C2A_Rabphilin_Doc2"/>
    <property type="match status" value="1"/>
</dbReference>
<dbReference type="PRINTS" id="PR00360">
    <property type="entry name" value="C2DOMAIN"/>
</dbReference>
<dbReference type="GO" id="GO:0046872">
    <property type="term" value="F:metal ion binding"/>
    <property type="evidence" value="ECO:0007669"/>
    <property type="project" value="UniProtKB-KW"/>
</dbReference>
<dbReference type="InterPro" id="IPR043566">
    <property type="entry name" value="Rabphilin/DOC2/Noc2"/>
</dbReference>
<dbReference type="GO" id="GO:0061669">
    <property type="term" value="P:spontaneous neurotransmitter secretion"/>
    <property type="evidence" value="ECO:0007669"/>
    <property type="project" value="TreeGrafter"/>
</dbReference>
<accession>A0A8D0L6L8</accession>
<dbReference type="GO" id="GO:0006887">
    <property type="term" value="P:exocytosis"/>
    <property type="evidence" value="ECO:0007669"/>
    <property type="project" value="TreeGrafter"/>
</dbReference>
<proteinExistence type="predicted"/>
<keyword evidence="3" id="KW-0106">Calcium</keyword>
<feature type="region of interest" description="Disordered" evidence="4">
    <location>
        <begin position="1"/>
        <end position="41"/>
    </location>
</feature>
<dbReference type="PANTHER" id="PTHR45729">
    <property type="entry name" value="RABPHILIN, ISOFORM A"/>
    <property type="match status" value="1"/>
</dbReference>
<dbReference type="GO" id="GO:0045211">
    <property type="term" value="C:postsynaptic membrane"/>
    <property type="evidence" value="ECO:0007669"/>
    <property type="project" value="TreeGrafter"/>
</dbReference>
<dbReference type="PANTHER" id="PTHR45729:SF3">
    <property type="entry name" value="RABPHILIN-3A"/>
    <property type="match status" value="1"/>
</dbReference>
<sequence length="245" mass="27320">MPAAREERPTRQAAPPSAPTPVRQPPPPQDEEEDEANSYDSDEATTLGAMEFSLLYDQENSSLSCTLIRAKGLKPMDSNGLADPYVKLHLLPGASKANKLRTKTLRNTRNPMWNETLVYHGLTEEDMQRKTLRISVCDEDKFGHNEFIGETRFALKKLKVNQKKNFNVCLERVMPMKRGGTTGSSRGMALYEDEVDRGGDVEERGKILVSLMYSTQQGGLIIGIVRCVHLAAMDANGYSDPFVKL</sequence>
<dbReference type="OMA" id="HALHCSI"/>
<protein>
    <recommendedName>
        <fullName evidence="5">C2 domain-containing protein</fullName>
    </recommendedName>
</protein>
<evidence type="ECO:0000256" key="1">
    <source>
        <dbReference type="ARBA" id="ARBA00022723"/>
    </source>
</evidence>
<dbReference type="GO" id="GO:0017158">
    <property type="term" value="P:regulation of calcium ion-dependent exocytosis"/>
    <property type="evidence" value="ECO:0007669"/>
    <property type="project" value="TreeGrafter"/>
</dbReference>
<organism evidence="6 7">
    <name type="scientific">Sphenodon punctatus</name>
    <name type="common">Tuatara</name>
    <name type="synonym">Hatteria punctata</name>
    <dbReference type="NCBI Taxonomy" id="8508"/>
    <lineage>
        <taxon>Eukaryota</taxon>
        <taxon>Metazoa</taxon>
        <taxon>Chordata</taxon>
        <taxon>Craniata</taxon>
        <taxon>Vertebrata</taxon>
        <taxon>Euteleostomi</taxon>
        <taxon>Lepidosauria</taxon>
        <taxon>Sphenodontia</taxon>
        <taxon>Sphenodontidae</taxon>
        <taxon>Sphenodon</taxon>
    </lineage>
</organism>
<dbReference type="Ensembl" id="ENSSPUT00000013367.1">
    <property type="protein sequence ID" value="ENSSPUP00000012542.1"/>
    <property type="gene ID" value="ENSSPUG00000009624.1"/>
</dbReference>
<feature type="compositionally biased region" description="Pro residues" evidence="4">
    <location>
        <begin position="16"/>
        <end position="28"/>
    </location>
</feature>
<dbReference type="InterPro" id="IPR035892">
    <property type="entry name" value="C2_domain_sf"/>
</dbReference>
<evidence type="ECO:0000256" key="3">
    <source>
        <dbReference type="ARBA" id="ARBA00022837"/>
    </source>
</evidence>
<feature type="compositionally biased region" description="Basic and acidic residues" evidence="4">
    <location>
        <begin position="1"/>
        <end position="10"/>
    </location>
</feature>
<dbReference type="GO" id="GO:0043005">
    <property type="term" value="C:neuron projection"/>
    <property type="evidence" value="ECO:0007669"/>
    <property type="project" value="TreeGrafter"/>
</dbReference>
<keyword evidence="7" id="KW-1185">Reference proteome</keyword>
<feature type="compositionally biased region" description="Acidic residues" evidence="4">
    <location>
        <begin position="29"/>
        <end position="41"/>
    </location>
</feature>
<name>A0A8D0L6L8_SPHPU</name>
<dbReference type="FunFam" id="2.60.40.150:FF:000023">
    <property type="entry name" value="Double C2-like domain-containing protein"/>
    <property type="match status" value="1"/>
</dbReference>
<dbReference type="Gene3D" id="2.60.40.150">
    <property type="entry name" value="C2 domain"/>
    <property type="match status" value="2"/>
</dbReference>
<dbReference type="GeneTree" id="ENSGT00940000157468"/>
<keyword evidence="1" id="KW-0479">Metal-binding</keyword>
<dbReference type="Pfam" id="PF00168">
    <property type="entry name" value="C2"/>
    <property type="match status" value="2"/>
</dbReference>
<dbReference type="SUPFAM" id="SSF49562">
    <property type="entry name" value="C2 domain (Calcium/lipid-binding domain, CaLB)"/>
    <property type="match status" value="2"/>
</dbReference>
<dbReference type="GO" id="GO:0098850">
    <property type="term" value="C:extrinsic component of synaptic vesicle membrane"/>
    <property type="evidence" value="ECO:0007669"/>
    <property type="project" value="TreeGrafter"/>
</dbReference>
<evidence type="ECO:0000259" key="5">
    <source>
        <dbReference type="PROSITE" id="PS50004"/>
    </source>
</evidence>
<dbReference type="InterPro" id="IPR000008">
    <property type="entry name" value="C2_dom"/>
</dbReference>